<dbReference type="Pfam" id="PF16571">
    <property type="entry name" value="FBP_C"/>
    <property type="match status" value="1"/>
</dbReference>
<evidence type="ECO:0000313" key="2">
    <source>
        <dbReference type="EMBL" id="MDH6181319.1"/>
    </source>
</evidence>
<dbReference type="RefSeq" id="WP_322133636.1">
    <property type="nucleotide sequence ID" value="NZ_CP085036.1"/>
</dbReference>
<dbReference type="InterPro" id="IPR032330">
    <property type="entry name" value="EF-G-binding_C"/>
</dbReference>
<feature type="domain" description="Elongation factor G-binding protein C-terminal treble-clef zinc-finger" evidence="1">
    <location>
        <begin position="8"/>
        <end position="160"/>
    </location>
</feature>
<organism evidence="2 3">
    <name type="scientific">Antiquaquibacter oligotrophicus</name>
    <dbReference type="NCBI Taxonomy" id="2880260"/>
    <lineage>
        <taxon>Bacteria</taxon>
        <taxon>Bacillati</taxon>
        <taxon>Actinomycetota</taxon>
        <taxon>Actinomycetes</taxon>
        <taxon>Micrococcales</taxon>
        <taxon>Microbacteriaceae</taxon>
        <taxon>Antiquaquibacter</taxon>
    </lineage>
</organism>
<sequence length="164" mass="17949">MKAVDAADIRSSFVNASQGETERLPLPGLHEVMWDHREYLGWRDPQAHQRGYVVFWKDDRPVGIVLREADSALRSGIPAMCSLCRITQPSDQVSLFSAPRAGQAGRDGNTIGTYICSDLACSHLIRILPPASDMQPSPAEVLEGRIAGLLSRIDAFSSDVMRSA</sequence>
<evidence type="ECO:0000313" key="3">
    <source>
        <dbReference type="Proteomes" id="UP001160142"/>
    </source>
</evidence>
<protein>
    <recommendedName>
        <fullName evidence="1">Elongation factor G-binding protein C-terminal treble-clef zinc-finger domain-containing protein</fullName>
    </recommendedName>
</protein>
<reference evidence="2 3" key="1">
    <citation type="submission" date="2023-04" db="EMBL/GenBank/DDBJ databases">
        <title>Genome Encyclopedia of Bacteria and Archaea VI: Functional Genomics of Type Strains.</title>
        <authorList>
            <person name="Whitman W."/>
        </authorList>
    </citation>
    <scope>NUCLEOTIDE SEQUENCE [LARGE SCALE GENOMIC DNA]</scope>
    <source>
        <strain evidence="2 3">SG_E_30_P1</strain>
    </source>
</reference>
<dbReference type="EMBL" id="JARXVQ010000001">
    <property type="protein sequence ID" value="MDH6181319.1"/>
    <property type="molecule type" value="Genomic_DNA"/>
</dbReference>
<accession>A0ABT6KMT8</accession>
<name>A0ABT6KMT8_9MICO</name>
<evidence type="ECO:0000259" key="1">
    <source>
        <dbReference type="Pfam" id="PF16571"/>
    </source>
</evidence>
<proteinExistence type="predicted"/>
<keyword evidence="3" id="KW-1185">Reference proteome</keyword>
<dbReference type="Proteomes" id="UP001160142">
    <property type="component" value="Unassembled WGS sequence"/>
</dbReference>
<gene>
    <name evidence="2" type="ORF">M2152_001501</name>
</gene>
<comment type="caution">
    <text evidence="2">The sequence shown here is derived from an EMBL/GenBank/DDBJ whole genome shotgun (WGS) entry which is preliminary data.</text>
</comment>